<reference evidence="2" key="1">
    <citation type="submission" date="2022-05" db="EMBL/GenBank/DDBJ databases">
        <authorList>
            <person name="Jo J.-H."/>
            <person name="Im W.-T."/>
        </authorList>
    </citation>
    <scope>NUCLEOTIDE SEQUENCE</scope>
    <source>
        <strain evidence="2">RB56-2</strain>
    </source>
</reference>
<name>A0ABT0S5T9_9SPHN</name>
<dbReference type="EMBL" id="JAMGBB010000001">
    <property type="protein sequence ID" value="MCL6739529.1"/>
    <property type="molecule type" value="Genomic_DNA"/>
</dbReference>
<keyword evidence="1" id="KW-0732">Signal</keyword>
<dbReference type="RefSeq" id="WP_249914014.1">
    <property type="nucleotide sequence ID" value="NZ_JAMGBB010000001.1"/>
</dbReference>
<evidence type="ECO:0000313" key="2">
    <source>
        <dbReference type="EMBL" id="MCL6739529.1"/>
    </source>
</evidence>
<feature type="chain" id="PRO_5047489727" description="17 kDa surface antigen" evidence="1">
    <location>
        <begin position="27"/>
        <end position="172"/>
    </location>
</feature>
<comment type="caution">
    <text evidence="2">The sequence shown here is derived from an EMBL/GenBank/DDBJ whole genome shotgun (WGS) entry which is preliminary data.</text>
</comment>
<proteinExistence type="predicted"/>
<evidence type="ECO:0000313" key="3">
    <source>
        <dbReference type="Proteomes" id="UP001165383"/>
    </source>
</evidence>
<sequence>MSEGFKYFAGAAGLAIALGAAMPAQAQYYPQQPNPGGFLGAVINQYRYGQYPYGNYGYNQYGGEQYGVDRCARAVEQRLGGYNNYYQGNRYNRYRNYGRVEGITRVERKSYGLKVIGVASSGYGGYDGWNRRGYGNYGYNAGADLRFECKVYRSGQIRDIDIKRRTANWQGY</sequence>
<accession>A0ABT0S5T9</accession>
<keyword evidence="3" id="KW-1185">Reference proteome</keyword>
<gene>
    <name evidence="2" type="ORF">LZ518_00030</name>
</gene>
<evidence type="ECO:0000256" key="1">
    <source>
        <dbReference type="SAM" id="SignalP"/>
    </source>
</evidence>
<organism evidence="2 3">
    <name type="scientific">Sphingomonas brevis</name>
    <dbReference type="NCBI Taxonomy" id="2908206"/>
    <lineage>
        <taxon>Bacteria</taxon>
        <taxon>Pseudomonadati</taxon>
        <taxon>Pseudomonadota</taxon>
        <taxon>Alphaproteobacteria</taxon>
        <taxon>Sphingomonadales</taxon>
        <taxon>Sphingomonadaceae</taxon>
        <taxon>Sphingomonas</taxon>
    </lineage>
</organism>
<evidence type="ECO:0008006" key="4">
    <source>
        <dbReference type="Google" id="ProtNLM"/>
    </source>
</evidence>
<dbReference type="Proteomes" id="UP001165383">
    <property type="component" value="Unassembled WGS sequence"/>
</dbReference>
<protein>
    <recommendedName>
        <fullName evidence="4">17 kDa surface antigen</fullName>
    </recommendedName>
</protein>
<feature type="signal peptide" evidence="1">
    <location>
        <begin position="1"/>
        <end position="26"/>
    </location>
</feature>